<organism evidence="1 2">
    <name type="scientific">Macrosiphum euphorbiae</name>
    <name type="common">potato aphid</name>
    <dbReference type="NCBI Taxonomy" id="13131"/>
    <lineage>
        <taxon>Eukaryota</taxon>
        <taxon>Metazoa</taxon>
        <taxon>Ecdysozoa</taxon>
        <taxon>Arthropoda</taxon>
        <taxon>Hexapoda</taxon>
        <taxon>Insecta</taxon>
        <taxon>Pterygota</taxon>
        <taxon>Neoptera</taxon>
        <taxon>Paraneoptera</taxon>
        <taxon>Hemiptera</taxon>
        <taxon>Sternorrhyncha</taxon>
        <taxon>Aphidomorpha</taxon>
        <taxon>Aphidoidea</taxon>
        <taxon>Aphididae</taxon>
        <taxon>Macrosiphini</taxon>
        <taxon>Macrosiphum</taxon>
    </lineage>
</organism>
<name>A0AAV0XGE3_9HEMI</name>
<sequence length="836" mass="94397">MDYSLRLNVPSDIVPDPSPILRVADSIAFPPIGSVYSNLRSLPSNRDTAFKLGCSTQSYTSWNVSSRSFVSAICYKGLDVEASEIPIPTSVCSTGPDVNVRASCSVQTQKQTSPIVNSSTTAPPAKLSTWYSDTLPVRVVDTQSIKPDYERNIPMPYSPLFKSMENILADPTFLVDDEDEDGKPIYNERLKPILSLTEYLQPIKSEIEIMFEVAPLVRLGCMSLSISKQCYETEIITRRIIRGFEQTEYLGCEITQETRRTPVSNILACTLKEFTEMSQKKSMDPDNIFQDNKWDGEWTAVPISNQFVKNRSAVPYIGSFLTSEFYNGKVNHVYRGYYSNAEGTRKTEAIIRTIPSANSVYIGGPKNIMLVLVDELNSSNRSNVKLFNFNVPIYTGAAQVKPVQFGQIWDAWWCNNNLLYIERDVQFAMDEVEKHLAVKNAANIATSMLAELYSAAYLGIAVEPNQESMTYNWQVPVSGGWSLYPNDKISSGSSAKLNFWSTADGDDHIAARRRITGYNFSALTSWHRPSTGVVNTESQSSIFPNTGQMRVWSTTVPVRYLPGYSITTLNSVIRICFYVKLLLAHKTIVNNNYIGSYVHLLSMVMGAQTSLIFSQTNLSLSVWSGYSVDMLHYGMMEKVLKVATLGISIYSDQVAIVKKYGKDAIIEYYAMDPFENVNWYSYTPYPHFLVQQWSSKINTLIGNDDNSLDYFTSHDDNENILGILLSKDTLQYRSKLACTINTDQYFPMVVYPPKNMMAWVDNWSYLSEISVNIYADVNKSNLASNELVLPMVCNGHSSRPEIFSYIVGSSYVYRDPKFRDTDFSDIKWHKPNDRLL</sequence>
<evidence type="ECO:0000313" key="2">
    <source>
        <dbReference type="Proteomes" id="UP001160148"/>
    </source>
</evidence>
<keyword evidence="2" id="KW-1185">Reference proteome</keyword>
<comment type="caution">
    <text evidence="1">The sequence shown here is derived from an EMBL/GenBank/DDBJ whole genome shotgun (WGS) entry which is preliminary data.</text>
</comment>
<gene>
    <name evidence="1" type="ORF">MEUPH1_LOCUS22049</name>
</gene>
<evidence type="ECO:0000313" key="1">
    <source>
        <dbReference type="EMBL" id="CAI6367589.1"/>
    </source>
</evidence>
<dbReference type="AlphaFoldDB" id="A0AAV0XGE3"/>
<reference evidence="1 2" key="1">
    <citation type="submission" date="2023-01" db="EMBL/GenBank/DDBJ databases">
        <authorList>
            <person name="Whitehead M."/>
        </authorList>
    </citation>
    <scope>NUCLEOTIDE SEQUENCE [LARGE SCALE GENOMIC DNA]</scope>
</reference>
<dbReference type="EMBL" id="CARXXK010000005">
    <property type="protein sequence ID" value="CAI6367589.1"/>
    <property type="molecule type" value="Genomic_DNA"/>
</dbReference>
<evidence type="ECO:0008006" key="3">
    <source>
        <dbReference type="Google" id="ProtNLM"/>
    </source>
</evidence>
<accession>A0AAV0XGE3</accession>
<proteinExistence type="predicted"/>
<protein>
    <recommendedName>
        <fullName evidence="3">Capsid protein</fullName>
    </recommendedName>
</protein>
<dbReference type="Proteomes" id="UP001160148">
    <property type="component" value="Unassembled WGS sequence"/>
</dbReference>